<accession>A0A645IV78</accession>
<organism evidence="1">
    <name type="scientific">bioreactor metagenome</name>
    <dbReference type="NCBI Taxonomy" id="1076179"/>
    <lineage>
        <taxon>unclassified sequences</taxon>
        <taxon>metagenomes</taxon>
        <taxon>ecological metagenomes</taxon>
    </lineage>
</organism>
<name>A0A645IV78_9ZZZZ</name>
<comment type="caution">
    <text evidence="1">The sequence shown here is derived from an EMBL/GenBank/DDBJ whole genome shotgun (WGS) entry which is preliminary data.</text>
</comment>
<reference evidence="1" key="1">
    <citation type="submission" date="2019-08" db="EMBL/GenBank/DDBJ databases">
        <authorList>
            <person name="Kucharzyk K."/>
            <person name="Murdoch R.W."/>
            <person name="Higgins S."/>
            <person name="Loffler F."/>
        </authorList>
    </citation>
    <scope>NUCLEOTIDE SEQUENCE</scope>
</reference>
<dbReference type="AlphaFoldDB" id="A0A645IV78"/>
<proteinExistence type="predicted"/>
<gene>
    <name evidence="1" type="ORF">SDC9_202726</name>
</gene>
<sequence length="98" mass="11414">MGFVKVESDERQFYVYPENFKQEICKSLNPKVVAKVLKKYGWIDTDGKLMTKVKRLPESDKVARFYVFNANVMMNFDIEAKSGIKQSNSSNFSNIFEK</sequence>
<dbReference type="EMBL" id="VSSQ01123860">
    <property type="protein sequence ID" value="MPN55047.1"/>
    <property type="molecule type" value="Genomic_DNA"/>
</dbReference>
<protein>
    <submittedName>
        <fullName evidence="1">Uncharacterized protein</fullName>
    </submittedName>
</protein>
<evidence type="ECO:0000313" key="1">
    <source>
        <dbReference type="EMBL" id="MPN55047.1"/>
    </source>
</evidence>